<dbReference type="SUPFAM" id="SSF51735">
    <property type="entry name" value="NAD(P)-binding Rossmann-fold domains"/>
    <property type="match status" value="1"/>
</dbReference>
<comment type="caution">
    <text evidence="7">The sequence shown here is derived from an EMBL/GenBank/DDBJ whole genome shotgun (WGS) entry which is preliminary data.</text>
</comment>
<name>A0A6A9V2G2_9ACTN</name>
<dbReference type="PANTHER" id="PTHR43333">
    <property type="entry name" value="2-HACID_DH_C DOMAIN-CONTAINING PROTEIN"/>
    <property type="match status" value="1"/>
</dbReference>
<dbReference type="AlphaFoldDB" id="A0A6A9V2G2"/>
<dbReference type="Proteomes" id="UP000435304">
    <property type="component" value="Unassembled WGS sequence"/>
</dbReference>
<evidence type="ECO:0000259" key="5">
    <source>
        <dbReference type="Pfam" id="PF00389"/>
    </source>
</evidence>
<keyword evidence="3" id="KW-0520">NAD</keyword>
<dbReference type="Pfam" id="PF02826">
    <property type="entry name" value="2-Hacid_dh_C"/>
    <property type="match status" value="1"/>
</dbReference>
<evidence type="ECO:0000256" key="4">
    <source>
        <dbReference type="RuleBase" id="RU003719"/>
    </source>
</evidence>
<accession>A0A6A9V2G2</accession>
<evidence type="ECO:0000256" key="2">
    <source>
        <dbReference type="ARBA" id="ARBA00023002"/>
    </source>
</evidence>
<proteinExistence type="inferred from homology"/>
<gene>
    <name evidence="7" type="ORF">GC722_17060</name>
</gene>
<sequence>MTVARPRVTVLEGDVPVQGLEPLQDLVDLVVVDAAGLPAVLPSTEALFLWDFFSDAAPDLVARAPRLRWVHVAAAGVDHLVTPELAASEVVVTNAHGVFDRRIAEYVLACVSAHLKDLPATWADQPARRWRTRETTDLADRSVLVVGAGGVGRACARLLGAVGMRCRLLGRTARTDPEHGQVLGADDLADAVAEADVVVMAAPLTEQTEGLLSRQVIARMRPGSFLVNVGRGRTVDQAALTEALLSGHLAGAALDTFVVEPLPADDPLWDLPQVLVSPHTSSRTGSWRAELAAQFCRLCRRWVDGQPLSPVVDTGLGFVPAAPAPPPGS</sequence>
<dbReference type="GO" id="GO:0051287">
    <property type="term" value="F:NAD binding"/>
    <property type="evidence" value="ECO:0007669"/>
    <property type="project" value="InterPro"/>
</dbReference>
<evidence type="ECO:0000256" key="1">
    <source>
        <dbReference type="ARBA" id="ARBA00005854"/>
    </source>
</evidence>
<dbReference type="InterPro" id="IPR006139">
    <property type="entry name" value="D-isomer_2_OHA_DH_cat_dom"/>
</dbReference>
<dbReference type="InterPro" id="IPR006140">
    <property type="entry name" value="D-isomer_DH_NAD-bd"/>
</dbReference>
<keyword evidence="2 4" id="KW-0560">Oxidoreductase</keyword>
<dbReference type="Gene3D" id="3.40.50.720">
    <property type="entry name" value="NAD(P)-binding Rossmann-like Domain"/>
    <property type="match status" value="2"/>
</dbReference>
<dbReference type="CDD" id="cd05300">
    <property type="entry name" value="2-Hacid_dh_1"/>
    <property type="match status" value="1"/>
</dbReference>
<reference evidence="7 8" key="1">
    <citation type="submission" date="2019-12" db="EMBL/GenBank/DDBJ databases">
        <title>Auraticoccus cholistani sp. nov., an actinomycete isolated from soil of Cholistan desert.</title>
        <authorList>
            <person name="Cheema M.T."/>
        </authorList>
    </citation>
    <scope>NUCLEOTIDE SEQUENCE [LARGE SCALE GENOMIC DNA]</scope>
    <source>
        <strain evidence="7 8">F435</strain>
    </source>
</reference>
<feature type="domain" description="D-isomer specific 2-hydroxyacid dehydrogenase NAD-binding" evidence="6">
    <location>
        <begin position="109"/>
        <end position="281"/>
    </location>
</feature>
<dbReference type="InterPro" id="IPR036291">
    <property type="entry name" value="NAD(P)-bd_dom_sf"/>
</dbReference>
<comment type="similarity">
    <text evidence="1 4">Belongs to the D-isomer specific 2-hydroxyacid dehydrogenase family.</text>
</comment>
<protein>
    <submittedName>
        <fullName evidence="7">D-2-hydroxyacid dehydrogenase</fullName>
    </submittedName>
</protein>
<dbReference type="GO" id="GO:0016616">
    <property type="term" value="F:oxidoreductase activity, acting on the CH-OH group of donors, NAD or NADP as acceptor"/>
    <property type="evidence" value="ECO:0007669"/>
    <property type="project" value="InterPro"/>
</dbReference>
<evidence type="ECO:0000256" key="3">
    <source>
        <dbReference type="ARBA" id="ARBA00023027"/>
    </source>
</evidence>
<organism evidence="7 8">
    <name type="scientific">Auraticoccus cholistanensis</name>
    <dbReference type="NCBI Taxonomy" id="2656650"/>
    <lineage>
        <taxon>Bacteria</taxon>
        <taxon>Bacillati</taxon>
        <taxon>Actinomycetota</taxon>
        <taxon>Actinomycetes</taxon>
        <taxon>Propionibacteriales</taxon>
        <taxon>Propionibacteriaceae</taxon>
        <taxon>Auraticoccus</taxon>
    </lineage>
</organism>
<dbReference type="EMBL" id="WPCU01000010">
    <property type="protein sequence ID" value="MVA77711.1"/>
    <property type="molecule type" value="Genomic_DNA"/>
</dbReference>
<dbReference type="PANTHER" id="PTHR43333:SF1">
    <property type="entry name" value="D-ISOMER SPECIFIC 2-HYDROXYACID DEHYDROGENASE NAD-BINDING DOMAIN-CONTAINING PROTEIN"/>
    <property type="match status" value="1"/>
</dbReference>
<evidence type="ECO:0000313" key="7">
    <source>
        <dbReference type="EMBL" id="MVA77711.1"/>
    </source>
</evidence>
<feature type="domain" description="D-isomer specific 2-hydroxyacid dehydrogenase catalytic" evidence="5">
    <location>
        <begin position="55"/>
        <end position="311"/>
    </location>
</feature>
<dbReference type="SUPFAM" id="SSF52283">
    <property type="entry name" value="Formate/glycerate dehydrogenase catalytic domain-like"/>
    <property type="match status" value="1"/>
</dbReference>
<evidence type="ECO:0000259" key="6">
    <source>
        <dbReference type="Pfam" id="PF02826"/>
    </source>
</evidence>
<keyword evidence="8" id="KW-1185">Reference proteome</keyword>
<evidence type="ECO:0000313" key="8">
    <source>
        <dbReference type="Proteomes" id="UP000435304"/>
    </source>
</evidence>
<dbReference type="Pfam" id="PF00389">
    <property type="entry name" value="2-Hacid_dh"/>
    <property type="match status" value="1"/>
</dbReference>